<reference evidence="3" key="1">
    <citation type="submission" date="2016-10" db="EMBL/GenBank/DDBJ databases">
        <authorList>
            <person name="Varghese N."/>
            <person name="Submissions S."/>
        </authorList>
    </citation>
    <scope>NUCLEOTIDE SEQUENCE [LARGE SCALE GENOMIC DNA]</scope>
    <source>
        <strain evidence="3">DSM 26922</strain>
    </source>
</reference>
<dbReference type="Pfam" id="PF02211">
    <property type="entry name" value="NHase_beta_C"/>
    <property type="match status" value="1"/>
</dbReference>
<protein>
    <submittedName>
        <fullName evidence="2">Nitrile hydratase</fullName>
    </submittedName>
</protein>
<dbReference type="STRING" id="670155.SAMN04488001_2258"/>
<name>A0A1H2Y9E4_9RHOB</name>
<proteinExistence type="predicted"/>
<organism evidence="2 3">
    <name type="scientific">Litoreibacter albidus</name>
    <dbReference type="NCBI Taxonomy" id="670155"/>
    <lineage>
        <taxon>Bacteria</taxon>
        <taxon>Pseudomonadati</taxon>
        <taxon>Pseudomonadota</taxon>
        <taxon>Alphaproteobacteria</taxon>
        <taxon>Rhodobacterales</taxon>
        <taxon>Roseobacteraceae</taxon>
        <taxon>Litoreibacter</taxon>
    </lineage>
</organism>
<dbReference type="EMBL" id="FNOI01000003">
    <property type="protein sequence ID" value="SDX01680.1"/>
    <property type="molecule type" value="Genomic_DNA"/>
</dbReference>
<evidence type="ECO:0000313" key="2">
    <source>
        <dbReference type="EMBL" id="SDX01680.1"/>
    </source>
</evidence>
<evidence type="ECO:0000259" key="1">
    <source>
        <dbReference type="Pfam" id="PF02211"/>
    </source>
</evidence>
<dbReference type="Proteomes" id="UP000199441">
    <property type="component" value="Unassembled WGS sequence"/>
</dbReference>
<gene>
    <name evidence="2" type="ORF">SAMN04488001_2258</name>
</gene>
<dbReference type="AlphaFoldDB" id="A0A1H2Y9E4"/>
<dbReference type="OrthoDB" id="3478924at2"/>
<dbReference type="InterPro" id="IPR024690">
    <property type="entry name" value="CN_hydtase_beta_dom_C"/>
</dbReference>
<evidence type="ECO:0000313" key="3">
    <source>
        <dbReference type="Proteomes" id="UP000199441"/>
    </source>
</evidence>
<sequence>MTLAVGTTVRIKDMAPLGHIRTPHYLRGKTGVIERVLGGFKNPEQLAYMVPAPTRTLYRVRFEMGHIWPDAEATHDTLDAEIYEHWIDQNAP</sequence>
<dbReference type="RefSeq" id="WP_089947022.1">
    <property type="nucleotide sequence ID" value="NZ_FNOI01000003.1"/>
</dbReference>
<dbReference type="InterPro" id="IPR008990">
    <property type="entry name" value="Elect_transpt_acc-like_dom_sf"/>
</dbReference>
<accession>A0A1H2Y9E4</accession>
<dbReference type="Gene3D" id="2.30.30.50">
    <property type="match status" value="1"/>
</dbReference>
<feature type="domain" description="Nitrile hydratase beta subunit" evidence="1">
    <location>
        <begin position="4"/>
        <end position="88"/>
    </location>
</feature>
<keyword evidence="3" id="KW-1185">Reference proteome</keyword>
<dbReference type="SUPFAM" id="SSF50090">
    <property type="entry name" value="Electron transport accessory proteins"/>
    <property type="match status" value="1"/>
</dbReference>